<feature type="region of interest" description="Disordered" evidence="2">
    <location>
        <begin position="132"/>
        <end position="155"/>
    </location>
</feature>
<name>A0A8C8SV75_9SAUR</name>
<comment type="subcellular location">
    <subcellularLocation>
        <location evidence="1">Virion</location>
    </subcellularLocation>
</comment>
<feature type="domain" description="Retroviral envelope protein GP41-like" evidence="4">
    <location>
        <begin position="540"/>
        <end position="706"/>
    </location>
</feature>
<dbReference type="PANTHER" id="PTHR34313:SF2">
    <property type="entry name" value="ENDOGENOUS RETROVIRUS GROUP K MEMBER 21 ENV POLYPROTEIN-LIKE"/>
    <property type="match status" value="1"/>
</dbReference>
<dbReference type="GO" id="GO:0005198">
    <property type="term" value="F:structural molecule activity"/>
    <property type="evidence" value="ECO:0007669"/>
    <property type="project" value="InterPro"/>
</dbReference>
<evidence type="ECO:0000259" key="4">
    <source>
        <dbReference type="Pfam" id="PF00517"/>
    </source>
</evidence>
<dbReference type="Ensembl" id="ENSPCET00000026349.1">
    <property type="protein sequence ID" value="ENSPCEP00000025497.1"/>
    <property type="gene ID" value="ENSPCEG00000019213.1"/>
</dbReference>
<keyword evidence="3" id="KW-1133">Transmembrane helix</keyword>
<protein>
    <recommendedName>
        <fullName evidence="4">Retroviral envelope protein GP41-like domain-containing protein</fullName>
    </recommendedName>
</protein>
<dbReference type="Pfam" id="PF00517">
    <property type="entry name" value="GP41"/>
    <property type="match status" value="1"/>
</dbReference>
<proteinExistence type="predicted"/>
<dbReference type="Proteomes" id="UP000694393">
    <property type="component" value="Unplaced"/>
</dbReference>
<feature type="region of interest" description="Disordered" evidence="2">
    <location>
        <begin position="81"/>
        <end position="108"/>
    </location>
</feature>
<keyword evidence="6" id="KW-1185">Reference proteome</keyword>
<reference evidence="5" key="1">
    <citation type="submission" date="2025-08" db="UniProtKB">
        <authorList>
            <consortium name="Ensembl"/>
        </authorList>
    </citation>
    <scope>IDENTIFICATION</scope>
</reference>
<sequence>MWQKVGKELQICEHSAVSIPKGVIATWQTVYTAIRTLHPAEQILQEASAAFDPRAYQGPGGALLSAGTPPEENSEPIYAAVPEPPDPEDLYQAAEGHEPDDPFDPGVTDLERKPSKPDLYPPLTPVKALAASAPMGQTRRQRISQTTKGRTMDRHERPFGPALVIVWSLLSAFCLPAMGEHLYWAHILDPPLFKPVTWWDPSPPVGNNDTAWISGVWLPPSADQETESFNVNSSQFITDLPPLCFTQHNNTGCVPVTQQLQLIAQEDKGVMTYTLIGIPGMCGRHDAINNTLIDSYTPDLPRCVLQKLSSGAQVTWHACRGNRPLSQNTSIGTIVDWGPHGVLWDKVENNSVPFGLHNHSLVWHRGGSAGPVLRFIEHNNSTASTLYNEAWRLGFAFFNRSLGRLYMSNITANYCNLQEDVVMICTSHPYVFALVENATIEPCNHSYCINMFNVWYKTCTSSSDNIRYNFSFIFPLRRRPESWLPVNLTREWERDSGLGHFACILQGEVDLTRERSRRFLGWLIFAIVSAIIILASATVAIASLAQSVQMAKTVRDILLNATQELQTQEHIDEQILARLNALEAAVIWLGDRQTALKTQLSLHCDWEHTAGGLCVTSLPWNSSVHDWDLVKSHLQGAFDMSLQCNIASLHYQLMSQILRLQELTAQSVFATLQADMSWLNPSTWFFGLNLRAWVFAGLVEARVMATLLINGFMLNKKGGAVGTHQ</sequence>
<evidence type="ECO:0000256" key="2">
    <source>
        <dbReference type="SAM" id="MobiDB-lite"/>
    </source>
</evidence>
<reference evidence="5" key="2">
    <citation type="submission" date="2025-09" db="UniProtKB">
        <authorList>
            <consortium name="Ensembl"/>
        </authorList>
    </citation>
    <scope>IDENTIFICATION</scope>
</reference>
<keyword evidence="3" id="KW-0812">Transmembrane</keyword>
<evidence type="ECO:0000313" key="6">
    <source>
        <dbReference type="Proteomes" id="UP000694393"/>
    </source>
</evidence>
<evidence type="ECO:0000256" key="3">
    <source>
        <dbReference type="SAM" id="Phobius"/>
    </source>
</evidence>
<dbReference type="InterPro" id="IPR000328">
    <property type="entry name" value="GP41-like"/>
</dbReference>
<feature type="transmembrane region" description="Helical" evidence="3">
    <location>
        <begin position="519"/>
        <end position="545"/>
    </location>
</feature>
<organism evidence="5 6">
    <name type="scientific">Pelusios castaneus</name>
    <name type="common">West African mud turtle</name>
    <dbReference type="NCBI Taxonomy" id="367368"/>
    <lineage>
        <taxon>Eukaryota</taxon>
        <taxon>Metazoa</taxon>
        <taxon>Chordata</taxon>
        <taxon>Craniata</taxon>
        <taxon>Vertebrata</taxon>
        <taxon>Euteleostomi</taxon>
        <taxon>Archelosauria</taxon>
        <taxon>Testudinata</taxon>
        <taxon>Testudines</taxon>
        <taxon>Pleurodira</taxon>
        <taxon>Pelomedusidae</taxon>
        <taxon>Pelusios</taxon>
    </lineage>
</organism>
<dbReference type="AlphaFoldDB" id="A0A8C8SV75"/>
<dbReference type="PANTHER" id="PTHR34313">
    <property type="entry name" value="ENDOGENOUS RETROVIRUS GROUP K MEMBER 113 ENV POLYPROTEIN-RELATED"/>
    <property type="match status" value="1"/>
</dbReference>
<accession>A0A8C8SV75</accession>
<keyword evidence="3" id="KW-0472">Membrane</keyword>
<dbReference type="InterPro" id="IPR051255">
    <property type="entry name" value="Retroviral_env_glycoprotein"/>
</dbReference>
<evidence type="ECO:0000256" key="1">
    <source>
        <dbReference type="ARBA" id="ARBA00004328"/>
    </source>
</evidence>
<evidence type="ECO:0000313" key="5">
    <source>
        <dbReference type="Ensembl" id="ENSPCEP00000025497.1"/>
    </source>
</evidence>